<keyword evidence="8 9" id="KW-0472">Membrane</keyword>
<evidence type="ECO:0000256" key="5">
    <source>
        <dbReference type="ARBA" id="ARBA00022927"/>
    </source>
</evidence>
<name>A0A644TMN7_9ZZZZ</name>
<feature type="transmembrane region" description="Helical" evidence="9">
    <location>
        <begin position="37"/>
        <end position="58"/>
    </location>
</feature>
<evidence type="ECO:0000256" key="4">
    <source>
        <dbReference type="ARBA" id="ARBA00022692"/>
    </source>
</evidence>
<evidence type="ECO:0000256" key="1">
    <source>
        <dbReference type="ARBA" id="ARBA00004370"/>
    </source>
</evidence>
<evidence type="ECO:0000256" key="2">
    <source>
        <dbReference type="ARBA" id="ARBA00022448"/>
    </source>
</evidence>
<dbReference type="Pfam" id="PF00584">
    <property type="entry name" value="SecE"/>
    <property type="match status" value="1"/>
</dbReference>
<dbReference type="GO" id="GO:0006886">
    <property type="term" value="P:intracellular protein transport"/>
    <property type="evidence" value="ECO:0007669"/>
    <property type="project" value="InterPro"/>
</dbReference>
<keyword evidence="6 9" id="KW-1133">Transmembrane helix</keyword>
<gene>
    <name evidence="10" type="primary">secE_4</name>
    <name evidence="10" type="ORF">SDC9_13938</name>
</gene>
<dbReference type="InterPro" id="IPR038379">
    <property type="entry name" value="SecE_sf"/>
</dbReference>
<proteinExistence type="inferred from homology"/>
<evidence type="ECO:0000256" key="9">
    <source>
        <dbReference type="SAM" id="Phobius"/>
    </source>
</evidence>
<accession>A0A644TMN7</accession>
<dbReference type="PANTHER" id="PTHR33910">
    <property type="entry name" value="PROTEIN TRANSLOCASE SUBUNIT SECE"/>
    <property type="match status" value="1"/>
</dbReference>
<comment type="caution">
    <text evidence="10">The sequence shown here is derived from an EMBL/GenBank/DDBJ whole genome shotgun (WGS) entry which is preliminary data.</text>
</comment>
<keyword evidence="3" id="KW-1003">Cell membrane</keyword>
<evidence type="ECO:0000256" key="8">
    <source>
        <dbReference type="ARBA" id="ARBA00023136"/>
    </source>
</evidence>
<keyword evidence="4 9" id="KW-0812">Transmembrane</keyword>
<dbReference type="GO" id="GO:0008320">
    <property type="term" value="F:protein transmembrane transporter activity"/>
    <property type="evidence" value="ECO:0007669"/>
    <property type="project" value="InterPro"/>
</dbReference>
<dbReference type="NCBIfam" id="TIGR00964">
    <property type="entry name" value="secE_bact"/>
    <property type="match status" value="1"/>
</dbReference>
<evidence type="ECO:0000256" key="3">
    <source>
        <dbReference type="ARBA" id="ARBA00022475"/>
    </source>
</evidence>
<dbReference type="AlphaFoldDB" id="A0A644TMN7"/>
<evidence type="ECO:0000256" key="6">
    <source>
        <dbReference type="ARBA" id="ARBA00022989"/>
    </source>
</evidence>
<keyword evidence="5" id="KW-0653">Protein transport</keyword>
<dbReference type="GO" id="GO:0043952">
    <property type="term" value="P:protein transport by the Sec complex"/>
    <property type="evidence" value="ECO:0007669"/>
    <property type="project" value="TreeGrafter"/>
</dbReference>
<evidence type="ECO:0000313" key="10">
    <source>
        <dbReference type="EMBL" id="MPL68225.1"/>
    </source>
</evidence>
<dbReference type="InterPro" id="IPR005807">
    <property type="entry name" value="SecE_bac"/>
</dbReference>
<dbReference type="InterPro" id="IPR001901">
    <property type="entry name" value="Translocase_SecE/Sec61-g"/>
</dbReference>
<dbReference type="GO" id="GO:0006605">
    <property type="term" value="P:protein targeting"/>
    <property type="evidence" value="ECO:0007669"/>
    <property type="project" value="InterPro"/>
</dbReference>
<dbReference type="GO" id="GO:0009306">
    <property type="term" value="P:protein secretion"/>
    <property type="evidence" value="ECO:0007669"/>
    <property type="project" value="InterPro"/>
</dbReference>
<organism evidence="10">
    <name type="scientific">bioreactor metagenome</name>
    <dbReference type="NCBI Taxonomy" id="1076179"/>
    <lineage>
        <taxon>unclassified sequences</taxon>
        <taxon>metagenomes</taxon>
        <taxon>ecological metagenomes</taxon>
    </lineage>
</organism>
<keyword evidence="2" id="KW-0813">Transport</keyword>
<dbReference type="HAMAP" id="MF_00422">
    <property type="entry name" value="SecE"/>
    <property type="match status" value="1"/>
</dbReference>
<reference evidence="10" key="1">
    <citation type="submission" date="2019-08" db="EMBL/GenBank/DDBJ databases">
        <authorList>
            <person name="Kucharzyk K."/>
            <person name="Murdoch R.W."/>
            <person name="Higgins S."/>
            <person name="Loffler F."/>
        </authorList>
    </citation>
    <scope>NUCLEOTIDE SEQUENCE</scope>
</reference>
<dbReference type="Gene3D" id="1.20.5.1030">
    <property type="entry name" value="Preprotein translocase secy subunit"/>
    <property type="match status" value="1"/>
</dbReference>
<keyword evidence="7" id="KW-0811">Translocation</keyword>
<dbReference type="PANTHER" id="PTHR33910:SF1">
    <property type="entry name" value="PROTEIN TRANSLOCASE SUBUNIT SECE"/>
    <property type="match status" value="1"/>
</dbReference>
<comment type="subcellular location">
    <subcellularLocation>
        <location evidence="1">Membrane</location>
    </subcellularLocation>
</comment>
<protein>
    <submittedName>
        <fullName evidence="10">Protein translocase subunit SecE</fullName>
    </submittedName>
</protein>
<dbReference type="EMBL" id="VSSQ01000040">
    <property type="protein sequence ID" value="MPL68225.1"/>
    <property type="molecule type" value="Genomic_DNA"/>
</dbReference>
<evidence type="ECO:0000256" key="7">
    <source>
        <dbReference type="ARBA" id="ARBA00023010"/>
    </source>
</evidence>
<sequence>MAAQETAVQNNASRFKRFLREVKAELKKVSWPNKKELGSYTGIVFVSVVVVSIMIWIIDTFFTEALKLFIK</sequence>
<dbReference type="GO" id="GO:0005886">
    <property type="term" value="C:plasma membrane"/>
    <property type="evidence" value="ECO:0007669"/>
    <property type="project" value="TreeGrafter"/>
</dbReference>